<keyword evidence="4" id="KW-1185">Reference proteome</keyword>
<dbReference type="eggNOG" id="arCOG02421">
    <property type="taxonomic scope" value="Archaea"/>
</dbReference>
<sequence length="229" mass="24440">MKFIEHKDSAVSPVIGILLMLVVTIIIAAVVSGFAGGFAGDTSKAPQASIVAKDIVVNEAYDGSNTDYDFNVVAGKAADIYVVFEHQGGDGINLNNVEIYLGCTKYPSAKSVISNGKTPESSDSFFGDHTNIQSTFSKGWTKYLETFPEKGSISSPGSKFVLHADYARWRISGDSSAPWKKISWKPSGAAGAFSVDVGDYLTYDIIDKATKKSIASGQIPVKDFTVSLT</sequence>
<evidence type="ECO:0000256" key="1">
    <source>
        <dbReference type="SAM" id="Phobius"/>
    </source>
</evidence>
<dbReference type="InterPro" id="IPR013373">
    <property type="entry name" value="Flagellin/pilin_N_arc"/>
</dbReference>
<dbReference type="HOGENOM" id="CLU_1159074_0_0_2"/>
<keyword evidence="1" id="KW-0472">Membrane</keyword>
<organism evidence="3 4">
    <name type="scientific">Methanospirillum hungatei JF-1 (strain ATCC 27890 / DSM 864 / NBRC 100397 / JF-1)</name>
    <dbReference type="NCBI Taxonomy" id="323259"/>
    <lineage>
        <taxon>Archaea</taxon>
        <taxon>Methanobacteriati</taxon>
        <taxon>Methanobacteriota</taxon>
        <taxon>Stenosarchaea group</taxon>
        <taxon>Methanomicrobia</taxon>
        <taxon>Methanomicrobiales</taxon>
        <taxon>Methanospirillaceae</taxon>
        <taxon>Methanospirillum</taxon>
    </lineage>
</organism>
<dbReference type="Pfam" id="PF07790">
    <property type="entry name" value="Pilin_N"/>
    <property type="match status" value="1"/>
</dbReference>
<dbReference type="InterPro" id="IPR012859">
    <property type="entry name" value="Pilin_N_archaeal"/>
</dbReference>
<dbReference type="EnsemblBacteria" id="ABD40067">
    <property type="protein sequence ID" value="ABD40067"/>
    <property type="gene ID" value="Mhun_0296"/>
</dbReference>
<dbReference type="OrthoDB" id="111087at2157"/>
<dbReference type="KEGG" id="mhu:Mhun_0296"/>
<dbReference type="STRING" id="323259.Mhun_0296"/>
<accession>Q2FMY3</accession>
<dbReference type="EMBL" id="CP000254">
    <property type="protein sequence ID" value="ABD40067.1"/>
    <property type="molecule type" value="Genomic_DNA"/>
</dbReference>
<dbReference type="AlphaFoldDB" id="Q2FMY3"/>
<keyword evidence="1" id="KW-1133">Transmembrane helix</keyword>
<reference evidence="4" key="1">
    <citation type="journal article" date="2016" name="Stand. Genomic Sci.">
        <title>Complete genome sequence of Methanospirillum hungatei type strain JF1.</title>
        <authorList>
            <person name="Gunsalus R.P."/>
            <person name="Cook L.E."/>
            <person name="Crable B."/>
            <person name="Rohlin L."/>
            <person name="McDonald E."/>
            <person name="Mouttaki H."/>
            <person name="Sieber J.R."/>
            <person name="Poweleit N."/>
            <person name="Zhou H."/>
            <person name="Lapidus A.L."/>
            <person name="Daligault H.E."/>
            <person name="Land M."/>
            <person name="Gilna P."/>
            <person name="Ivanova N."/>
            <person name="Kyrpides N."/>
            <person name="Culley D.E."/>
            <person name="McInerney M.J."/>
        </authorList>
    </citation>
    <scope>NUCLEOTIDE SEQUENCE [LARGE SCALE GENOMIC DNA]</scope>
    <source>
        <strain evidence="4">ATCC 27890 / DSM 864 / NBRC 100397 / JF-1</strain>
    </source>
</reference>
<dbReference type="RefSeq" id="WP_011447362.1">
    <property type="nucleotide sequence ID" value="NC_007796.1"/>
</dbReference>
<keyword evidence="1" id="KW-0812">Transmembrane</keyword>
<evidence type="ECO:0000313" key="4">
    <source>
        <dbReference type="Proteomes" id="UP000001941"/>
    </source>
</evidence>
<protein>
    <recommendedName>
        <fullName evidence="2">Archaeal Type IV pilin N-terminal domain-containing protein</fullName>
    </recommendedName>
</protein>
<dbReference type="GeneID" id="25393425"/>
<dbReference type="NCBIfam" id="TIGR02537">
    <property type="entry name" value="arch_flag_Nterm"/>
    <property type="match status" value="1"/>
</dbReference>
<dbReference type="Proteomes" id="UP000001941">
    <property type="component" value="Chromosome"/>
</dbReference>
<dbReference type="InParanoid" id="Q2FMY3"/>
<evidence type="ECO:0000259" key="2">
    <source>
        <dbReference type="Pfam" id="PF07790"/>
    </source>
</evidence>
<feature type="domain" description="Archaeal Type IV pilin N-terminal" evidence="2">
    <location>
        <begin position="9"/>
        <end position="101"/>
    </location>
</feature>
<gene>
    <name evidence="3" type="ordered locus">Mhun_0296</name>
</gene>
<proteinExistence type="predicted"/>
<evidence type="ECO:0000313" key="3">
    <source>
        <dbReference type="EMBL" id="ABD40067.1"/>
    </source>
</evidence>
<feature type="transmembrane region" description="Helical" evidence="1">
    <location>
        <begin position="12"/>
        <end position="39"/>
    </location>
</feature>
<name>Q2FMY3_METHJ</name>